<dbReference type="AlphaFoldDB" id="A0A1G4EIV9"/>
<reference evidence="1 2" key="1">
    <citation type="submission" date="2016-07" db="EMBL/GenBank/DDBJ databases">
        <authorList>
            <consortium name="Pathogen Informatics"/>
        </authorList>
    </citation>
    <scope>NUCLEOTIDE SEQUENCE [LARGE SCALE GENOMIC DNA]</scope>
</reference>
<dbReference type="Proteomes" id="UP000196402">
    <property type="component" value="Unassembled WGS sequence"/>
</dbReference>
<accession>A0A1G4EIV9</accession>
<name>A0A1G4EIV9_PLAVI</name>
<protein>
    <recommendedName>
        <fullName evidence="3">PIR Superfamily Protein</fullName>
    </recommendedName>
</protein>
<sequence length="184" mass="21563">MKPFKHAEDDCSLSKFIKYLDEAKGSEPIDFENEINITDEAQKHNVLLFFTNLKEIYSSITTDYLNITNQCCSYLNFWLDKDFMVYCVNRDELKHKCQQNDDGLKSTYCDNFNKYTNHYYTHFTKNVTCLSDTNNDIHPNWKFSDTCTLHDMAKTFPKYETSSQTIVDDTSRGSINKCEDPEAL</sequence>
<evidence type="ECO:0008006" key="3">
    <source>
        <dbReference type="Google" id="ProtNLM"/>
    </source>
</evidence>
<evidence type="ECO:0000313" key="2">
    <source>
        <dbReference type="Proteomes" id="UP000196402"/>
    </source>
</evidence>
<organism evidence="1 2">
    <name type="scientific">Plasmodium vivax</name>
    <name type="common">malaria parasite P. vivax</name>
    <dbReference type="NCBI Taxonomy" id="5855"/>
    <lineage>
        <taxon>Eukaryota</taxon>
        <taxon>Sar</taxon>
        <taxon>Alveolata</taxon>
        <taxon>Apicomplexa</taxon>
        <taxon>Aconoidasida</taxon>
        <taxon>Haemosporida</taxon>
        <taxon>Plasmodiidae</taxon>
        <taxon>Plasmodium</taxon>
        <taxon>Plasmodium (Plasmodium)</taxon>
    </lineage>
</organism>
<proteinExistence type="predicted"/>
<dbReference type="EMBL" id="FLYH01000351">
    <property type="protein sequence ID" value="SCA83792.1"/>
    <property type="molecule type" value="Genomic_DNA"/>
</dbReference>
<evidence type="ECO:0000313" key="1">
    <source>
        <dbReference type="EMBL" id="SCA83792.1"/>
    </source>
</evidence>
<gene>
    <name evidence="1" type="ORF">PVT01_000108800</name>
</gene>